<dbReference type="EMBL" id="BSUO01000001">
    <property type="protein sequence ID" value="GMA38593.1"/>
    <property type="molecule type" value="Genomic_DNA"/>
</dbReference>
<dbReference type="RefSeq" id="WP_284302652.1">
    <property type="nucleotide sequence ID" value="NZ_BSUO01000001.1"/>
</dbReference>
<feature type="compositionally biased region" description="Basic residues" evidence="1">
    <location>
        <begin position="10"/>
        <end position="23"/>
    </location>
</feature>
<gene>
    <name evidence="2" type="ORF">GCM10025883_06380</name>
</gene>
<comment type="caution">
    <text evidence="2">The sequence shown here is derived from an EMBL/GenBank/DDBJ whole genome shotgun (WGS) entry which is preliminary data.</text>
</comment>
<protein>
    <submittedName>
        <fullName evidence="2">Uncharacterized protein</fullName>
    </submittedName>
</protein>
<proteinExistence type="predicted"/>
<feature type="region of interest" description="Disordered" evidence="1">
    <location>
        <begin position="1"/>
        <end position="23"/>
    </location>
</feature>
<accession>A0ABQ6IN13</accession>
<evidence type="ECO:0000256" key="1">
    <source>
        <dbReference type="SAM" id="MobiDB-lite"/>
    </source>
</evidence>
<dbReference type="Proteomes" id="UP001157126">
    <property type="component" value="Unassembled WGS sequence"/>
</dbReference>
<sequence>MHDWGFHHEDRRRRHRRSRHRRIRAHRIGHAGSGVPTGSVDTTPVVTRVDVDGDLKRDTVRLTRTKVSQDRYTFRITVTTAKGKRAIRDVHVADYVDGTLTPSDIWGGTAHLDGVRGAEIMVDRGGNVGDFPWPHVYTWRNNRIVPAVAPRATVGDPAWTVADHFTLVAGYDFSTVRGARQVVATELKGRFVNSERLVYSGTRTTYRWAGGTWKPVRTTKTRTLSEDRARDLAGWTGFTWQQ</sequence>
<reference evidence="3" key="1">
    <citation type="journal article" date="2019" name="Int. J. Syst. Evol. Microbiol.">
        <title>The Global Catalogue of Microorganisms (GCM) 10K type strain sequencing project: providing services to taxonomists for standard genome sequencing and annotation.</title>
        <authorList>
            <consortium name="The Broad Institute Genomics Platform"/>
            <consortium name="The Broad Institute Genome Sequencing Center for Infectious Disease"/>
            <person name="Wu L."/>
            <person name="Ma J."/>
        </authorList>
    </citation>
    <scope>NUCLEOTIDE SEQUENCE [LARGE SCALE GENOMIC DNA]</scope>
    <source>
        <strain evidence="3">NBRC 113072</strain>
    </source>
</reference>
<organism evidence="2 3">
    <name type="scientific">Mobilicoccus caccae</name>
    <dbReference type="NCBI Taxonomy" id="1859295"/>
    <lineage>
        <taxon>Bacteria</taxon>
        <taxon>Bacillati</taxon>
        <taxon>Actinomycetota</taxon>
        <taxon>Actinomycetes</taxon>
        <taxon>Micrococcales</taxon>
        <taxon>Dermatophilaceae</taxon>
        <taxon>Mobilicoccus</taxon>
    </lineage>
</organism>
<evidence type="ECO:0000313" key="2">
    <source>
        <dbReference type="EMBL" id="GMA38593.1"/>
    </source>
</evidence>
<evidence type="ECO:0000313" key="3">
    <source>
        <dbReference type="Proteomes" id="UP001157126"/>
    </source>
</evidence>
<name>A0ABQ6IN13_9MICO</name>
<keyword evidence="3" id="KW-1185">Reference proteome</keyword>